<comment type="similarity">
    <text evidence="2 8">Belongs to the methyltransferase superfamily.</text>
</comment>
<dbReference type="GO" id="GO:0005802">
    <property type="term" value="C:trans-Golgi network"/>
    <property type="evidence" value="ECO:0007669"/>
    <property type="project" value="TreeGrafter"/>
</dbReference>
<keyword evidence="6 8" id="KW-0325">Glycoprotein</keyword>
<dbReference type="InterPro" id="IPR004159">
    <property type="entry name" value="Put_SAM_MeTrfase"/>
</dbReference>
<dbReference type="OrthoDB" id="2013972at2759"/>
<dbReference type="Pfam" id="PF03141">
    <property type="entry name" value="Methyltransf_29"/>
    <property type="match status" value="1"/>
</dbReference>
<dbReference type="InterPro" id="IPR029063">
    <property type="entry name" value="SAM-dependent_MTases_sf"/>
</dbReference>
<reference evidence="9" key="1">
    <citation type="submission" date="2022-11" db="EMBL/GenBank/DDBJ databases">
        <authorList>
            <person name="Hyden B.L."/>
            <person name="Feng K."/>
            <person name="Yates T."/>
            <person name="Jawdy S."/>
            <person name="Smart L.B."/>
            <person name="Muchero W."/>
        </authorList>
    </citation>
    <scope>NUCLEOTIDE SEQUENCE</scope>
    <source>
        <tissue evidence="9">Shoot tip</tissue>
    </source>
</reference>
<dbReference type="SUPFAM" id="SSF53335">
    <property type="entry name" value="S-adenosyl-L-methionine-dependent methyltransferases"/>
    <property type="match status" value="1"/>
</dbReference>
<keyword evidence="3 8" id="KW-0489">Methyltransferase</keyword>
<dbReference type="Proteomes" id="UP001151529">
    <property type="component" value="Chromosome 7"/>
</dbReference>
<evidence type="ECO:0000313" key="10">
    <source>
        <dbReference type="Proteomes" id="UP001151529"/>
    </source>
</evidence>
<sequence>MDMNAGIGGFAAALTQYPVWVMNVLPYDAKQNNLSIVYDRGLIGTYMNWCEAFSTYPRTYDLIHAHGVFSMYMDKCSILDILLEMHRILRPEGAVIIRDHVDTIVAVKGIAEKMRWNGRVLHSENGAFHPEKILLIDTSD</sequence>
<dbReference type="EC" id="2.1.1.-" evidence="8"/>
<dbReference type="PANTHER" id="PTHR10108:SF968">
    <property type="entry name" value="METHYLTRANSFERASE PMT19-RELATED"/>
    <property type="match status" value="1"/>
</dbReference>
<proteinExistence type="inferred from homology"/>
<keyword evidence="4 8" id="KW-0808">Transferase</keyword>
<dbReference type="GO" id="GO:0008168">
    <property type="term" value="F:methyltransferase activity"/>
    <property type="evidence" value="ECO:0007669"/>
    <property type="project" value="UniProtKB-UniRule"/>
</dbReference>
<dbReference type="GO" id="GO:0032259">
    <property type="term" value="P:methylation"/>
    <property type="evidence" value="ECO:0007669"/>
    <property type="project" value="UniProtKB-KW"/>
</dbReference>
<comment type="subcellular location">
    <subcellularLocation>
        <location evidence="7">Endomembrane system</location>
        <topology evidence="7">Single-pass membrane protein</topology>
    </subcellularLocation>
    <subcellularLocation>
        <location evidence="1 8">Membrane</location>
        <topology evidence="1 8">Single-pass type II membrane protein</topology>
    </subcellularLocation>
</comment>
<evidence type="ECO:0000256" key="8">
    <source>
        <dbReference type="RuleBase" id="RU366043"/>
    </source>
</evidence>
<evidence type="ECO:0000256" key="2">
    <source>
        <dbReference type="ARBA" id="ARBA00008361"/>
    </source>
</evidence>
<dbReference type="PANTHER" id="PTHR10108">
    <property type="entry name" value="SAM-DEPENDENT METHYLTRANSFERASE"/>
    <property type="match status" value="1"/>
</dbReference>
<evidence type="ECO:0000313" key="9">
    <source>
        <dbReference type="EMBL" id="KAJ6677688.1"/>
    </source>
</evidence>
<dbReference type="GO" id="GO:0005768">
    <property type="term" value="C:endosome"/>
    <property type="evidence" value="ECO:0007669"/>
    <property type="project" value="TreeGrafter"/>
</dbReference>
<comment type="caution">
    <text evidence="9">The sequence shown here is derived from an EMBL/GenBank/DDBJ whole genome shotgun (WGS) entry which is preliminary data.</text>
</comment>
<reference evidence="9" key="2">
    <citation type="journal article" date="2023" name="Int. J. Mol. Sci.">
        <title>De Novo Assembly and Annotation of 11 Diverse Shrub Willow (Salix) Genomes Reveals Novel Gene Organization in Sex-Linked Regions.</title>
        <authorList>
            <person name="Hyden B."/>
            <person name="Feng K."/>
            <person name="Yates T.B."/>
            <person name="Jawdy S."/>
            <person name="Cereghino C."/>
            <person name="Smart L.B."/>
            <person name="Muchero W."/>
        </authorList>
    </citation>
    <scope>NUCLEOTIDE SEQUENCE [LARGE SCALE GENOMIC DNA]</scope>
    <source>
        <tissue evidence="9">Shoot tip</tissue>
    </source>
</reference>
<evidence type="ECO:0000256" key="3">
    <source>
        <dbReference type="ARBA" id="ARBA00022603"/>
    </source>
</evidence>
<dbReference type="GO" id="GO:0016020">
    <property type="term" value="C:membrane"/>
    <property type="evidence" value="ECO:0007669"/>
    <property type="project" value="UniProtKB-SubCell"/>
</dbReference>
<protein>
    <recommendedName>
        <fullName evidence="8">Methyltransferase</fullName>
        <ecNumber evidence="8">2.1.1.-</ecNumber>
    </recommendedName>
</protein>
<evidence type="ECO:0000256" key="1">
    <source>
        <dbReference type="ARBA" id="ARBA00004606"/>
    </source>
</evidence>
<dbReference type="EMBL" id="JAPFFL010000014">
    <property type="protein sequence ID" value="KAJ6677688.1"/>
    <property type="molecule type" value="Genomic_DNA"/>
</dbReference>
<keyword evidence="10" id="KW-1185">Reference proteome</keyword>
<evidence type="ECO:0000256" key="7">
    <source>
        <dbReference type="ARBA" id="ARBA00037847"/>
    </source>
</evidence>
<evidence type="ECO:0000256" key="4">
    <source>
        <dbReference type="ARBA" id="ARBA00022679"/>
    </source>
</evidence>
<dbReference type="Gene3D" id="3.40.50.150">
    <property type="entry name" value="Vaccinia Virus protein VP39"/>
    <property type="match status" value="1"/>
</dbReference>
<accession>A0A9Q0SHY3</accession>
<evidence type="ECO:0000256" key="6">
    <source>
        <dbReference type="ARBA" id="ARBA00023180"/>
    </source>
</evidence>
<name>A0A9Q0SHY3_SALVM</name>
<organism evidence="9 10">
    <name type="scientific">Salix viminalis</name>
    <name type="common">Common osier</name>
    <name type="synonym">Basket willow</name>
    <dbReference type="NCBI Taxonomy" id="40686"/>
    <lineage>
        <taxon>Eukaryota</taxon>
        <taxon>Viridiplantae</taxon>
        <taxon>Streptophyta</taxon>
        <taxon>Embryophyta</taxon>
        <taxon>Tracheophyta</taxon>
        <taxon>Spermatophyta</taxon>
        <taxon>Magnoliopsida</taxon>
        <taxon>eudicotyledons</taxon>
        <taxon>Gunneridae</taxon>
        <taxon>Pentapetalae</taxon>
        <taxon>rosids</taxon>
        <taxon>fabids</taxon>
        <taxon>Malpighiales</taxon>
        <taxon>Salicaceae</taxon>
        <taxon>Saliceae</taxon>
        <taxon>Salix</taxon>
    </lineage>
</organism>
<dbReference type="AlphaFoldDB" id="A0A9Q0SHY3"/>
<keyword evidence="5 8" id="KW-0812">Transmembrane</keyword>
<keyword evidence="5 8" id="KW-0735">Signal-anchor</keyword>
<gene>
    <name evidence="9" type="ORF">OIU85_008278</name>
</gene>
<evidence type="ECO:0000256" key="5">
    <source>
        <dbReference type="ARBA" id="ARBA00022968"/>
    </source>
</evidence>